<comment type="subcellular location">
    <subcellularLocation>
        <location evidence="1 10 11">Cytoplasm</location>
    </subcellularLocation>
</comment>
<keyword evidence="8 10" id="KW-0346">Stress response</keyword>
<feature type="binding site" evidence="10 13">
    <location>
        <begin position="400"/>
        <end position="407"/>
    </location>
    <ligand>
        <name>ATP</name>
        <dbReference type="ChEBI" id="CHEBI:30616"/>
    </ligand>
</feature>
<comment type="induction">
    <text evidence="10">By heat shock.</text>
</comment>
<dbReference type="PROSITE" id="PS01046">
    <property type="entry name" value="LON_SER"/>
    <property type="match status" value="1"/>
</dbReference>
<proteinExistence type="evidence at transcript level"/>
<keyword evidence="7 10" id="KW-0067">ATP-binding</keyword>
<dbReference type="Gene3D" id="1.20.58.1480">
    <property type="match status" value="1"/>
</dbReference>
<keyword evidence="2 10" id="KW-0963">Cytoplasm</keyword>
<accession>A0A0A2G424</accession>
<dbReference type="SMART" id="SM00464">
    <property type="entry name" value="LON"/>
    <property type="match status" value="1"/>
</dbReference>
<evidence type="ECO:0000256" key="1">
    <source>
        <dbReference type="ARBA" id="ARBA00004496"/>
    </source>
</evidence>
<dbReference type="InterPro" id="IPR008269">
    <property type="entry name" value="Lon_proteolytic"/>
</dbReference>
<feature type="active site" evidence="10 12">
    <location>
        <position position="769"/>
    </location>
</feature>
<dbReference type="SUPFAM" id="SSF88697">
    <property type="entry name" value="PUA domain-like"/>
    <property type="match status" value="1"/>
</dbReference>
<dbReference type="Pfam" id="PF05362">
    <property type="entry name" value="Lon_C"/>
    <property type="match status" value="1"/>
</dbReference>
<keyword evidence="19" id="KW-1185">Reference proteome</keyword>
<gene>
    <name evidence="10" type="primary">lon</name>
    <name evidence="18" type="ORF">HQ36_03350</name>
</gene>
<dbReference type="Pfam" id="PF22667">
    <property type="entry name" value="Lon_lid"/>
    <property type="match status" value="1"/>
</dbReference>
<sequence length="827" mass="93230">MNDNKNNLWSNYFDLSANITVPFPLPSVIVDEYVENTNIPDALEQRLPLLLLRDRVTFPKVALPMDFTTSEEKALLKRVQDDGAYFVAVYTPSHLEGFELTQYLEGRVAVLCQVARVISVEEDLSSALVIGVLRVAISKTTMDGIYPEVTIVPREEKKETRRKEKGISAELALKIAEVKELLIKNLSRRYDRVPNEVFSSIKGCEDTTYVTNFAAVCCALKTPLQQKLLEINTLSERVTEVLSYLYQEQELITMRDEIRSQAREDMDKQQKEYFLQQQIRVMQEELGGGGMELPSDELREKALAKQWPQSVAETFNKELRRLDNLNPHSPDFAVQFQYLETLLELPWGVYSKDNFSLSHAEKVLDKDHFGLDKVKERILEHMAVIRLRQDMKSPILCLWGPPGVGKTSLGKSIADSLGRKYIRISLGGLHDEAEIRGHRRTYIGAMPGRIIQAIKKAGTSNPVIVLDEIDKIDASHKGDPSAALLEVLDPEQNKSFHDNYIDIDYDLSNVMFIATANSLSTISRPLLDRMELIPVSGYITEEKLEIARKHLVPKQSKEHGIDQKDYTLKIPKAVMEIIIESYTRESGVRGLEKQIARIMRKFARRIENSSTYSQTLKPSDLKDFLGVPTYTRDLYQGNDYYGVVTGLAWTSVGGEILFIESSLHKGKDCRLTLTGNLGDVMKESATIALNYIKAHAQDLGIEPEQLAEQDLHLHVPEGAIPKDGPSAGITMLTSFVSAFTKRKVKLGIAMTGEITLRGRVLPVGGIKEKILAAKRSGIKEIILSEENKKDVEEINELYRKGLTFHYVKDVSEVLELALLPKEVLANK</sequence>
<comment type="function">
    <text evidence="10">ATP-dependent serine protease that mediates the selective degradation of mutant and abnormal proteins as well as certain short-lived regulatory proteins. Required for cellular homeostasis and for survival from DNA damage and developmental changes induced by stress. Degrades polypeptides processively to yield small peptide fragments that are 5 to 10 amino acids long. Binds to DNA in a double-stranded, site-specific manner.</text>
</comment>
<dbReference type="GO" id="GO:0004252">
    <property type="term" value="F:serine-type endopeptidase activity"/>
    <property type="evidence" value="ECO:0007669"/>
    <property type="project" value="UniProtKB-UniRule"/>
</dbReference>
<reference evidence="18 19" key="1">
    <citation type="submission" date="2014-08" db="EMBL/GenBank/DDBJ databases">
        <title>Porphyromonas gingivicanis strain:COT-022_OH1391 Genome sequencing.</title>
        <authorList>
            <person name="Wallis C."/>
            <person name="Deusch O."/>
            <person name="O'Flynn C."/>
            <person name="Davis I."/>
            <person name="Jospin G."/>
            <person name="Darling A.E."/>
            <person name="Coil D.A."/>
            <person name="Alexiev A."/>
            <person name="Horsfall A."/>
            <person name="Kirkwood N."/>
            <person name="Harris S."/>
            <person name="Eisen J.A."/>
        </authorList>
    </citation>
    <scope>NUCLEOTIDE SEQUENCE [LARGE SCALE GENOMIC DNA]</scope>
    <source>
        <strain evidence="19">COT-022 OH1391</strain>
    </source>
</reference>
<dbReference type="SUPFAM" id="SSF52540">
    <property type="entry name" value="P-loop containing nucleoside triphosphate hydrolases"/>
    <property type="match status" value="1"/>
</dbReference>
<evidence type="ECO:0000256" key="13">
    <source>
        <dbReference type="PIRSR" id="PIRSR001174-2"/>
    </source>
</evidence>
<comment type="caution">
    <text evidence="18">The sequence shown here is derived from an EMBL/GenBank/DDBJ whole genome shotgun (WGS) entry which is preliminary data.</text>
</comment>
<dbReference type="PROSITE" id="PS51786">
    <property type="entry name" value="LON_PROTEOLYTIC"/>
    <property type="match status" value="1"/>
</dbReference>
<dbReference type="Gene3D" id="3.40.50.300">
    <property type="entry name" value="P-loop containing nucleotide triphosphate hydrolases"/>
    <property type="match status" value="1"/>
</dbReference>
<dbReference type="InterPro" id="IPR003959">
    <property type="entry name" value="ATPase_AAA_core"/>
</dbReference>
<dbReference type="InterPro" id="IPR014721">
    <property type="entry name" value="Ribsml_uS5_D2-typ_fold_subgr"/>
</dbReference>
<dbReference type="GO" id="GO:0005737">
    <property type="term" value="C:cytoplasm"/>
    <property type="evidence" value="ECO:0007669"/>
    <property type="project" value="UniProtKB-SubCell"/>
</dbReference>
<dbReference type="InterPro" id="IPR046336">
    <property type="entry name" value="Lon_prtase_N_sf"/>
</dbReference>
<dbReference type="InterPro" id="IPR020568">
    <property type="entry name" value="Ribosomal_Su5_D2-typ_SF"/>
</dbReference>
<feature type="domain" description="Lon proteolytic" evidence="16">
    <location>
        <begin position="638"/>
        <end position="820"/>
    </location>
</feature>
<organism evidence="18 19">
    <name type="scientific">Porphyromonas gingivicanis</name>
    <dbReference type="NCBI Taxonomy" id="266762"/>
    <lineage>
        <taxon>Bacteria</taxon>
        <taxon>Pseudomonadati</taxon>
        <taxon>Bacteroidota</taxon>
        <taxon>Bacteroidia</taxon>
        <taxon>Bacteroidales</taxon>
        <taxon>Porphyromonadaceae</taxon>
        <taxon>Porphyromonas</taxon>
    </lineage>
</organism>
<keyword evidence="6 10" id="KW-0720">Serine protease</keyword>
<dbReference type="InterPro" id="IPR003111">
    <property type="entry name" value="Lon_prtase_N"/>
</dbReference>
<dbReference type="Pfam" id="PF00004">
    <property type="entry name" value="AAA"/>
    <property type="match status" value="1"/>
</dbReference>
<comment type="similarity">
    <text evidence="10 11 14 15">Belongs to the peptidase S16 family.</text>
</comment>
<evidence type="ECO:0000259" key="17">
    <source>
        <dbReference type="PROSITE" id="PS51787"/>
    </source>
</evidence>
<dbReference type="PROSITE" id="PS51787">
    <property type="entry name" value="LON_N"/>
    <property type="match status" value="1"/>
</dbReference>
<dbReference type="CDD" id="cd19500">
    <property type="entry name" value="RecA-like_Lon"/>
    <property type="match status" value="1"/>
</dbReference>
<dbReference type="Gene3D" id="1.10.8.60">
    <property type="match status" value="1"/>
</dbReference>
<evidence type="ECO:0000256" key="12">
    <source>
        <dbReference type="PIRSR" id="PIRSR001174-1"/>
    </source>
</evidence>
<dbReference type="EC" id="3.4.21.53" evidence="10 11"/>
<dbReference type="InterPro" id="IPR004815">
    <property type="entry name" value="Lon_bac/euk-typ"/>
</dbReference>
<dbReference type="Gene3D" id="3.30.230.10">
    <property type="match status" value="1"/>
</dbReference>
<dbReference type="InterPro" id="IPR015947">
    <property type="entry name" value="PUA-like_sf"/>
</dbReference>
<feature type="active site" evidence="10 12">
    <location>
        <position position="726"/>
    </location>
</feature>
<evidence type="ECO:0000256" key="7">
    <source>
        <dbReference type="ARBA" id="ARBA00022840"/>
    </source>
</evidence>
<evidence type="ECO:0000256" key="4">
    <source>
        <dbReference type="ARBA" id="ARBA00022741"/>
    </source>
</evidence>
<dbReference type="HAMAP" id="MF_01973">
    <property type="entry name" value="lon_bact"/>
    <property type="match status" value="1"/>
</dbReference>
<feature type="domain" description="Lon N-terminal" evidence="17">
    <location>
        <begin position="47"/>
        <end position="249"/>
    </location>
</feature>
<dbReference type="EMBL" id="JQZW01000008">
    <property type="protein sequence ID" value="KGN97976.1"/>
    <property type="molecule type" value="Genomic_DNA"/>
</dbReference>
<dbReference type="InterPro" id="IPR027543">
    <property type="entry name" value="Lon_bac"/>
</dbReference>
<name>A0A0A2G424_9PORP</name>
<dbReference type="Proteomes" id="UP000030134">
    <property type="component" value="Unassembled WGS sequence"/>
</dbReference>
<dbReference type="InterPro" id="IPR054594">
    <property type="entry name" value="Lon_lid"/>
</dbReference>
<evidence type="ECO:0000256" key="3">
    <source>
        <dbReference type="ARBA" id="ARBA00022670"/>
    </source>
</evidence>
<dbReference type="PRINTS" id="PR00830">
    <property type="entry name" value="ENDOLAPTASE"/>
</dbReference>
<dbReference type="STRING" id="266762.HQ36_03350"/>
<evidence type="ECO:0000256" key="6">
    <source>
        <dbReference type="ARBA" id="ARBA00022825"/>
    </source>
</evidence>
<dbReference type="AlphaFoldDB" id="A0A0A2G424"/>
<evidence type="ECO:0000256" key="8">
    <source>
        <dbReference type="ARBA" id="ARBA00023016"/>
    </source>
</evidence>
<comment type="subunit">
    <text evidence="10 11">Homohexamer. Organized in a ring with a central cavity.</text>
</comment>
<dbReference type="Pfam" id="PF02190">
    <property type="entry name" value="LON_substr_bdg"/>
    <property type="match status" value="1"/>
</dbReference>
<protein>
    <recommendedName>
        <fullName evidence="10 11">Lon protease</fullName>
        <ecNumber evidence="10 11">3.4.21.53</ecNumber>
    </recommendedName>
    <alternativeName>
        <fullName evidence="10">ATP-dependent protease La</fullName>
    </alternativeName>
</protein>
<dbReference type="PIRSF" id="PIRSF001174">
    <property type="entry name" value="Lon_proteas"/>
    <property type="match status" value="1"/>
</dbReference>
<dbReference type="PANTHER" id="PTHR10046">
    <property type="entry name" value="ATP DEPENDENT LON PROTEASE FAMILY MEMBER"/>
    <property type="match status" value="1"/>
</dbReference>
<evidence type="ECO:0000256" key="11">
    <source>
        <dbReference type="PIRNR" id="PIRNR001174"/>
    </source>
</evidence>
<dbReference type="GO" id="GO:0004176">
    <property type="term" value="F:ATP-dependent peptidase activity"/>
    <property type="evidence" value="ECO:0007669"/>
    <property type="project" value="UniProtKB-UniRule"/>
</dbReference>
<dbReference type="GO" id="GO:0005524">
    <property type="term" value="F:ATP binding"/>
    <property type="evidence" value="ECO:0007669"/>
    <property type="project" value="UniProtKB-UniRule"/>
</dbReference>
<dbReference type="GO" id="GO:0043565">
    <property type="term" value="F:sequence-specific DNA binding"/>
    <property type="evidence" value="ECO:0007669"/>
    <property type="project" value="UniProtKB-UniRule"/>
</dbReference>
<keyword evidence="3 10" id="KW-0645">Protease</keyword>
<dbReference type="FunFam" id="3.40.50.300:FF:000021">
    <property type="entry name" value="Lon protease homolog"/>
    <property type="match status" value="1"/>
</dbReference>
<dbReference type="InterPro" id="IPR027417">
    <property type="entry name" value="P-loop_NTPase"/>
</dbReference>
<dbReference type="Gene3D" id="2.30.130.40">
    <property type="entry name" value="LON domain-like"/>
    <property type="match status" value="1"/>
</dbReference>
<dbReference type="InterPro" id="IPR027065">
    <property type="entry name" value="Lon_Prtase"/>
</dbReference>
<evidence type="ECO:0000313" key="18">
    <source>
        <dbReference type="EMBL" id="KGN97976.1"/>
    </source>
</evidence>
<evidence type="ECO:0000256" key="14">
    <source>
        <dbReference type="PROSITE-ProRule" id="PRU01122"/>
    </source>
</evidence>
<evidence type="ECO:0000256" key="5">
    <source>
        <dbReference type="ARBA" id="ARBA00022801"/>
    </source>
</evidence>
<evidence type="ECO:0000256" key="2">
    <source>
        <dbReference type="ARBA" id="ARBA00022490"/>
    </source>
</evidence>
<dbReference type="InterPro" id="IPR003593">
    <property type="entry name" value="AAA+_ATPase"/>
</dbReference>
<dbReference type="SMART" id="SM00382">
    <property type="entry name" value="AAA"/>
    <property type="match status" value="1"/>
</dbReference>
<dbReference type="GO" id="GO:0006515">
    <property type="term" value="P:protein quality control for misfolded or incompletely synthesized proteins"/>
    <property type="evidence" value="ECO:0007669"/>
    <property type="project" value="UniProtKB-UniRule"/>
</dbReference>
<dbReference type="eggNOG" id="COG0466">
    <property type="taxonomic scope" value="Bacteria"/>
</dbReference>
<dbReference type="GO" id="GO:0034605">
    <property type="term" value="P:cellular response to heat"/>
    <property type="evidence" value="ECO:0007669"/>
    <property type="project" value="UniProtKB-UniRule"/>
</dbReference>
<dbReference type="InterPro" id="IPR008268">
    <property type="entry name" value="Peptidase_S16_AS"/>
</dbReference>
<evidence type="ECO:0000313" key="19">
    <source>
        <dbReference type="Proteomes" id="UP000030134"/>
    </source>
</evidence>
<evidence type="ECO:0000256" key="10">
    <source>
        <dbReference type="HAMAP-Rule" id="MF_01973"/>
    </source>
</evidence>
<dbReference type="OrthoDB" id="9803599at2"/>
<dbReference type="GO" id="GO:0016887">
    <property type="term" value="F:ATP hydrolysis activity"/>
    <property type="evidence" value="ECO:0007669"/>
    <property type="project" value="UniProtKB-UniRule"/>
</dbReference>
<evidence type="ECO:0000256" key="9">
    <source>
        <dbReference type="ARBA" id="ARBA00050665"/>
    </source>
</evidence>
<evidence type="ECO:0000259" key="16">
    <source>
        <dbReference type="PROSITE" id="PS51786"/>
    </source>
</evidence>
<dbReference type="SUPFAM" id="SSF54211">
    <property type="entry name" value="Ribosomal protein S5 domain 2-like"/>
    <property type="match status" value="1"/>
</dbReference>
<comment type="catalytic activity">
    <reaction evidence="9 10 11 14">
        <text>Hydrolysis of proteins in presence of ATP.</text>
        <dbReference type="EC" id="3.4.21.53"/>
    </reaction>
</comment>
<dbReference type="NCBIfam" id="TIGR00763">
    <property type="entry name" value="lon"/>
    <property type="match status" value="1"/>
</dbReference>
<keyword evidence="5 10" id="KW-0378">Hydrolase</keyword>
<dbReference type="Gene3D" id="1.20.5.5270">
    <property type="match status" value="1"/>
</dbReference>
<evidence type="ECO:0000256" key="15">
    <source>
        <dbReference type="RuleBase" id="RU000591"/>
    </source>
</evidence>
<keyword evidence="4 10" id="KW-0547">Nucleotide-binding</keyword>